<gene>
    <name evidence="2" type="ORF">KDA27_06030</name>
</gene>
<comment type="caution">
    <text evidence="2">The sequence shown here is derived from an EMBL/GenBank/DDBJ whole genome shotgun (WGS) entry which is preliminary data.</text>
</comment>
<name>A0A956NCD2_UNCEI</name>
<protein>
    <submittedName>
        <fullName evidence="2">Uncharacterized protein</fullName>
    </submittedName>
</protein>
<sequence length="261" mass="28118">MRRFPRLPRLAYVTFVLALPLGFQPTRTDSTALSVGVFGGTGEAVAILRDCSGHSLAQSTVHFRETAFAFGFTQADYDNVVTVGIRGGRFESDDVLDPDHLEESRHFDRWYLNPHVAIEGETFGVGFGLIAPGVVAHVRELGGPDESVARKNSRTQIPLSGHLRVGQRNDVYMQASLAENTPIYSGGGLFNIGLGYRVMNGARGFTGFSTGFYEQPAMLQQASIDVPSTPIQVQLSTRFGGFGNDPESGGSVGLVYSPGAR</sequence>
<proteinExistence type="predicted"/>
<reference evidence="2" key="2">
    <citation type="journal article" date="2021" name="Microbiome">
        <title>Successional dynamics and alternative stable states in a saline activated sludge microbial community over 9 years.</title>
        <authorList>
            <person name="Wang Y."/>
            <person name="Ye J."/>
            <person name="Ju F."/>
            <person name="Liu L."/>
            <person name="Boyd J.A."/>
            <person name="Deng Y."/>
            <person name="Parks D.H."/>
            <person name="Jiang X."/>
            <person name="Yin X."/>
            <person name="Woodcroft B.J."/>
            <person name="Tyson G.W."/>
            <person name="Hugenholtz P."/>
            <person name="Polz M.F."/>
            <person name="Zhang T."/>
        </authorList>
    </citation>
    <scope>NUCLEOTIDE SEQUENCE</scope>
    <source>
        <strain evidence="2">HKST-UBA02</strain>
    </source>
</reference>
<keyword evidence="1" id="KW-0732">Signal</keyword>
<feature type="signal peptide" evidence="1">
    <location>
        <begin position="1"/>
        <end position="18"/>
    </location>
</feature>
<evidence type="ECO:0000313" key="2">
    <source>
        <dbReference type="EMBL" id="MCA9755343.1"/>
    </source>
</evidence>
<accession>A0A956NCD2</accession>
<organism evidence="2 3">
    <name type="scientific">Eiseniibacteriota bacterium</name>
    <dbReference type="NCBI Taxonomy" id="2212470"/>
    <lineage>
        <taxon>Bacteria</taxon>
        <taxon>Candidatus Eiseniibacteriota</taxon>
    </lineage>
</organism>
<evidence type="ECO:0000256" key="1">
    <source>
        <dbReference type="SAM" id="SignalP"/>
    </source>
</evidence>
<feature type="chain" id="PRO_5036868369" evidence="1">
    <location>
        <begin position="19"/>
        <end position="261"/>
    </location>
</feature>
<evidence type="ECO:0000313" key="3">
    <source>
        <dbReference type="Proteomes" id="UP000739538"/>
    </source>
</evidence>
<dbReference type="AlphaFoldDB" id="A0A956NCD2"/>
<dbReference type="EMBL" id="JAGQHS010000020">
    <property type="protein sequence ID" value="MCA9755343.1"/>
    <property type="molecule type" value="Genomic_DNA"/>
</dbReference>
<dbReference type="Proteomes" id="UP000739538">
    <property type="component" value="Unassembled WGS sequence"/>
</dbReference>
<reference evidence="2" key="1">
    <citation type="submission" date="2020-04" db="EMBL/GenBank/DDBJ databases">
        <authorList>
            <person name="Zhang T."/>
        </authorList>
    </citation>
    <scope>NUCLEOTIDE SEQUENCE</scope>
    <source>
        <strain evidence="2">HKST-UBA02</strain>
    </source>
</reference>